<organism evidence="2 3">
    <name type="scientific">Cotesia congregata</name>
    <name type="common">Parasitoid wasp</name>
    <name type="synonym">Apanteles congregatus</name>
    <dbReference type="NCBI Taxonomy" id="51543"/>
    <lineage>
        <taxon>Eukaryota</taxon>
        <taxon>Metazoa</taxon>
        <taxon>Ecdysozoa</taxon>
        <taxon>Arthropoda</taxon>
        <taxon>Hexapoda</taxon>
        <taxon>Insecta</taxon>
        <taxon>Pterygota</taxon>
        <taxon>Neoptera</taxon>
        <taxon>Endopterygota</taxon>
        <taxon>Hymenoptera</taxon>
        <taxon>Apocrita</taxon>
        <taxon>Ichneumonoidea</taxon>
        <taxon>Braconidae</taxon>
        <taxon>Microgastrinae</taxon>
        <taxon>Cotesia</taxon>
    </lineage>
</organism>
<evidence type="ECO:0000256" key="1">
    <source>
        <dbReference type="SAM" id="SignalP"/>
    </source>
</evidence>
<dbReference type="OrthoDB" id="10413841at2759"/>
<feature type="signal peptide" evidence="1">
    <location>
        <begin position="1"/>
        <end position="22"/>
    </location>
</feature>
<reference evidence="2" key="1">
    <citation type="submission" date="2021-04" db="EMBL/GenBank/DDBJ databases">
        <authorList>
            <person name="Chebbi M.A.C M."/>
        </authorList>
    </citation>
    <scope>NUCLEOTIDE SEQUENCE</scope>
</reference>
<evidence type="ECO:0000313" key="3">
    <source>
        <dbReference type="Proteomes" id="UP000786811"/>
    </source>
</evidence>
<dbReference type="AlphaFoldDB" id="A0A8J2E3D0"/>
<proteinExistence type="predicted"/>
<gene>
    <name evidence="2" type="ORF">HICCMSTLAB_LOCUS1893</name>
</gene>
<comment type="caution">
    <text evidence="2">The sequence shown here is derived from an EMBL/GenBank/DDBJ whole genome shotgun (WGS) entry which is preliminary data.</text>
</comment>
<accession>A0A8J2E3D0</accession>
<feature type="chain" id="PRO_5035292466" evidence="1">
    <location>
        <begin position="23"/>
        <end position="98"/>
    </location>
</feature>
<keyword evidence="3" id="KW-1185">Reference proteome</keyword>
<keyword evidence="1" id="KW-0732">Signal</keyword>
<dbReference type="Proteomes" id="UP000786811">
    <property type="component" value="Unassembled WGS sequence"/>
</dbReference>
<sequence length="98" mass="11599">MRLINLFIISIEILSSHIVCDAEIPNDEIRQVRNTWMLSIQDYAVEFRDDILLSFDPKSIWYLQCSACTLTPERYFNYRMQRNNIQNRVGIGIKLPSM</sequence>
<name>A0A8J2E3D0_COTCN</name>
<feature type="non-terminal residue" evidence="2">
    <location>
        <position position="98"/>
    </location>
</feature>
<dbReference type="EMBL" id="CAJNRD030001116">
    <property type="protein sequence ID" value="CAG5075850.1"/>
    <property type="molecule type" value="Genomic_DNA"/>
</dbReference>
<protein>
    <submittedName>
        <fullName evidence="2">Uncharacterized protein</fullName>
    </submittedName>
</protein>
<evidence type="ECO:0000313" key="2">
    <source>
        <dbReference type="EMBL" id="CAG5075850.1"/>
    </source>
</evidence>